<dbReference type="EMBL" id="JACEEZ010026394">
    <property type="protein sequence ID" value="KAG0692991.1"/>
    <property type="molecule type" value="Genomic_DNA"/>
</dbReference>
<dbReference type="GO" id="GO:0004843">
    <property type="term" value="F:cysteine-type deubiquitinase activity"/>
    <property type="evidence" value="ECO:0007669"/>
    <property type="project" value="UniProtKB-EC"/>
</dbReference>
<evidence type="ECO:0000313" key="5">
    <source>
        <dbReference type="Proteomes" id="UP000770661"/>
    </source>
</evidence>
<dbReference type="InterPro" id="IPR001394">
    <property type="entry name" value="Peptidase_C19_UCH"/>
</dbReference>
<keyword evidence="5" id="KW-1185">Reference proteome</keyword>
<dbReference type="InterPro" id="IPR050185">
    <property type="entry name" value="Ub_carboxyl-term_hydrolase"/>
</dbReference>
<accession>A0A8J8WNE6</accession>
<dbReference type="Gene3D" id="3.90.70.10">
    <property type="entry name" value="Cysteine proteinases"/>
    <property type="match status" value="2"/>
</dbReference>
<gene>
    <name evidence="4" type="primary">Usp21_0</name>
    <name evidence="4" type="ORF">GWK47_027677</name>
</gene>
<dbReference type="GO" id="GO:0016579">
    <property type="term" value="P:protein deubiquitination"/>
    <property type="evidence" value="ECO:0007669"/>
    <property type="project" value="InterPro"/>
</dbReference>
<evidence type="ECO:0000256" key="2">
    <source>
        <dbReference type="ARBA" id="ARBA00012759"/>
    </source>
</evidence>
<evidence type="ECO:0000313" key="4">
    <source>
        <dbReference type="EMBL" id="KAG0692991.1"/>
    </source>
</evidence>
<dbReference type="EC" id="3.4.19.12" evidence="2"/>
<dbReference type="OrthoDB" id="6381177at2759"/>
<proteinExistence type="predicted"/>
<dbReference type="InterPro" id="IPR028889">
    <property type="entry name" value="USP"/>
</dbReference>
<dbReference type="InterPro" id="IPR038765">
    <property type="entry name" value="Papain-like_cys_pep_sf"/>
</dbReference>
<dbReference type="Proteomes" id="UP000770661">
    <property type="component" value="Unassembled WGS sequence"/>
</dbReference>
<reference evidence="4" key="1">
    <citation type="submission" date="2020-07" db="EMBL/GenBank/DDBJ databases">
        <title>The High-quality genome of the commercially important snow crab, Chionoecetes opilio.</title>
        <authorList>
            <person name="Jeong J.-H."/>
            <person name="Ryu S."/>
        </authorList>
    </citation>
    <scope>NUCLEOTIDE SEQUENCE</scope>
    <source>
        <strain evidence="4">MADBK_172401_WGS</strain>
        <tissue evidence="4">Digestive gland</tissue>
    </source>
</reference>
<dbReference type="PROSITE" id="PS00973">
    <property type="entry name" value="USP_2"/>
    <property type="match status" value="1"/>
</dbReference>
<sequence length="107" mass="12522">MEALKQYYQPQGLEWDCDRCHTEHDCQHKVFLTKAPPVLVLHLNSSKRYKLFAVCCHNGNMYSGHYTALCRTGEQWYHFNDTQVSPIALEDVLHRPAAHIIFYEALE</sequence>
<dbReference type="AlphaFoldDB" id="A0A8J8WNE6"/>
<feature type="domain" description="USP" evidence="3">
    <location>
        <begin position="1"/>
        <end position="106"/>
    </location>
</feature>
<dbReference type="InterPro" id="IPR018200">
    <property type="entry name" value="USP_CS"/>
</dbReference>
<evidence type="ECO:0000259" key="3">
    <source>
        <dbReference type="PROSITE" id="PS50235"/>
    </source>
</evidence>
<dbReference type="PROSITE" id="PS50235">
    <property type="entry name" value="USP_3"/>
    <property type="match status" value="1"/>
</dbReference>
<protein>
    <recommendedName>
        <fullName evidence="2">ubiquitinyl hydrolase 1</fullName>
        <ecNumber evidence="2">3.4.19.12</ecNumber>
    </recommendedName>
</protein>
<organism evidence="4 5">
    <name type="scientific">Chionoecetes opilio</name>
    <name type="common">Atlantic snow crab</name>
    <name type="synonym">Cancer opilio</name>
    <dbReference type="NCBI Taxonomy" id="41210"/>
    <lineage>
        <taxon>Eukaryota</taxon>
        <taxon>Metazoa</taxon>
        <taxon>Ecdysozoa</taxon>
        <taxon>Arthropoda</taxon>
        <taxon>Crustacea</taxon>
        <taxon>Multicrustacea</taxon>
        <taxon>Malacostraca</taxon>
        <taxon>Eumalacostraca</taxon>
        <taxon>Eucarida</taxon>
        <taxon>Decapoda</taxon>
        <taxon>Pleocyemata</taxon>
        <taxon>Brachyura</taxon>
        <taxon>Eubrachyura</taxon>
        <taxon>Majoidea</taxon>
        <taxon>Majidae</taxon>
        <taxon>Chionoecetes</taxon>
    </lineage>
</organism>
<keyword evidence="4" id="KW-0378">Hydrolase</keyword>
<name>A0A8J8WNE6_CHIOP</name>
<dbReference type="Pfam" id="PF00443">
    <property type="entry name" value="UCH"/>
    <property type="match status" value="1"/>
</dbReference>
<dbReference type="SUPFAM" id="SSF54001">
    <property type="entry name" value="Cysteine proteinases"/>
    <property type="match status" value="1"/>
</dbReference>
<comment type="caution">
    <text evidence="4">The sequence shown here is derived from an EMBL/GenBank/DDBJ whole genome shotgun (WGS) entry which is preliminary data.</text>
</comment>
<dbReference type="PANTHER" id="PTHR21646:SF75">
    <property type="entry name" value="UBIQUITIN CARBOXYL-TERMINAL HYDROLASE"/>
    <property type="match status" value="1"/>
</dbReference>
<dbReference type="PANTHER" id="PTHR21646">
    <property type="entry name" value="UBIQUITIN CARBOXYL-TERMINAL HYDROLASE"/>
    <property type="match status" value="1"/>
</dbReference>
<evidence type="ECO:0000256" key="1">
    <source>
        <dbReference type="ARBA" id="ARBA00000707"/>
    </source>
</evidence>
<comment type="catalytic activity">
    <reaction evidence="1">
        <text>Thiol-dependent hydrolysis of ester, thioester, amide, peptide and isopeptide bonds formed by the C-terminal Gly of ubiquitin (a 76-residue protein attached to proteins as an intracellular targeting signal).</text>
        <dbReference type="EC" id="3.4.19.12"/>
    </reaction>
</comment>